<reference evidence="2" key="1">
    <citation type="submission" date="2023-10" db="EMBL/GenBank/DDBJ databases">
        <title>Genome assemblies of two species of porcelain crab, Petrolisthes cinctipes and Petrolisthes manimaculis (Anomura: Porcellanidae).</title>
        <authorList>
            <person name="Angst P."/>
        </authorList>
    </citation>
    <scope>NUCLEOTIDE SEQUENCE</scope>
    <source>
        <strain evidence="2">PB745_01</strain>
        <tissue evidence="2">Gill</tissue>
    </source>
</reference>
<dbReference type="AlphaFoldDB" id="A0AAE1F5M6"/>
<protein>
    <recommendedName>
        <fullName evidence="1">Reverse transcriptase domain-containing protein</fullName>
    </recommendedName>
</protein>
<gene>
    <name evidence="2" type="ORF">Pcinc_026997</name>
</gene>
<comment type="caution">
    <text evidence="2">The sequence shown here is derived from an EMBL/GenBank/DDBJ whole genome shotgun (WGS) entry which is preliminary data.</text>
</comment>
<evidence type="ECO:0000259" key="1">
    <source>
        <dbReference type="Pfam" id="PF00078"/>
    </source>
</evidence>
<name>A0AAE1F5M6_PETCI</name>
<organism evidence="2 3">
    <name type="scientific">Petrolisthes cinctipes</name>
    <name type="common">Flat porcelain crab</name>
    <dbReference type="NCBI Taxonomy" id="88211"/>
    <lineage>
        <taxon>Eukaryota</taxon>
        <taxon>Metazoa</taxon>
        <taxon>Ecdysozoa</taxon>
        <taxon>Arthropoda</taxon>
        <taxon>Crustacea</taxon>
        <taxon>Multicrustacea</taxon>
        <taxon>Malacostraca</taxon>
        <taxon>Eumalacostraca</taxon>
        <taxon>Eucarida</taxon>
        <taxon>Decapoda</taxon>
        <taxon>Pleocyemata</taxon>
        <taxon>Anomura</taxon>
        <taxon>Galatheoidea</taxon>
        <taxon>Porcellanidae</taxon>
        <taxon>Petrolisthes</taxon>
    </lineage>
</organism>
<dbReference type="Proteomes" id="UP001286313">
    <property type="component" value="Unassembled WGS sequence"/>
</dbReference>
<sequence length="232" mass="26895">MECWRQHFSGHLNAEFPHDEDALDSIRVQLEVDEGGVNREISHEEVKSAVGYMKLREVARCRRLNGRSVKSRRNTMRGSIVTEIRYADDTTLIVGGVEQLRVVTEELERACRRWGLKINAGKSKTMSPLNEVIAIDNEDLEHVEEFTFMGSVVPGSESDIKRTALAAAAFGRLRRMVSNRRDVSRRLYVRLYKALLIRPIATYASETWIMRVQEERMLLVFEMRYLRARYSE</sequence>
<feature type="domain" description="Reverse transcriptase" evidence="1">
    <location>
        <begin position="82"/>
        <end position="151"/>
    </location>
</feature>
<dbReference type="Pfam" id="PF00078">
    <property type="entry name" value="RVT_1"/>
    <property type="match status" value="1"/>
</dbReference>
<dbReference type="InterPro" id="IPR000477">
    <property type="entry name" value="RT_dom"/>
</dbReference>
<dbReference type="EMBL" id="JAWQEG010003178">
    <property type="protein sequence ID" value="KAK3867541.1"/>
    <property type="molecule type" value="Genomic_DNA"/>
</dbReference>
<evidence type="ECO:0000313" key="3">
    <source>
        <dbReference type="Proteomes" id="UP001286313"/>
    </source>
</evidence>
<evidence type="ECO:0000313" key="2">
    <source>
        <dbReference type="EMBL" id="KAK3867541.1"/>
    </source>
</evidence>
<keyword evidence="3" id="KW-1185">Reference proteome</keyword>
<accession>A0AAE1F5M6</accession>
<dbReference type="PANTHER" id="PTHR47027">
    <property type="entry name" value="REVERSE TRANSCRIPTASE DOMAIN-CONTAINING PROTEIN"/>
    <property type="match status" value="1"/>
</dbReference>
<proteinExistence type="predicted"/>
<dbReference type="PANTHER" id="PTHR47027:SF20">
    <property type="entry name" value="REVERSE TRANSCRIPTASE-LIKE PROTEIN WITH RNA-DIRECTED DNA POLYMERASE DOMAIN"/>
    <property type="match status" value="1"/>
</dbReference>